<dbReference type="EMBL" id="CP020371">
    <property type="protein sequence ID" value="AUB85037.1"/>
    <property type="molecule type" value="Genomic_DNA"/>
</dbReference>
<evidence type="ECO:0000256" key="1">
    <source>
        <dbReference type="SAM" id="MobiDB-lite"/>
    </source>
</evidence>
<dbReference type="KEGG" id="tsy:THSYN_29300"/>
<dbReference type="OrthoDB" id="6630298at2"/>
<geneLocation type="plasmid" evidence="3">
    <name>pts417</name>
</geneLocation>
<proteinExistence type="predicted"/>
<keyword evidence="2" id="KW-0614">Plasmid</keyword>
<dbReference type="Proteomes" id="UP000232638">
    <property type="component" value="Plasmid pTs417"/>
</dbReference>
<dbReference type="InterPro" id="IPR009444">
    <property type="entry name" value="Conjugal_tfr_TraD_a-type"/>
</dbReference>
<evidence type="ECO:0000313" key="2">
    <source>
        <dbReference type="EMBL" id="AUB85037.1"/>
    </source>
</evidence>
<feature type="region of interest" description="Disordered" evidence="1">
    <location>
        <begin position="40"/>
        <end position="76"/>
    </location>
</feature>
<dbReference type="AlphaFoldDB" id="A0A2K8UHM7"/>
<evidence type="ECO:0008006" key="4">
    <source>
        <dbReference type="Google" id="ProtNLM"/>
    </source>
</evidence>
<dbReference type="Pfam" id="PF06412">
    <property type="entry name" value="TraD"/>
    <property type="match status" value="1"/>
</dbReference>
<organism evidence="2 3">
    <name type="scientific">Candidatus Thiodictyon syntrophicum</name>
    <dbReference type="NCBI Taxonomy" id="1166950"/>
    <lineage>
        <taxon>Bacteria</taxon>
        <taxon>Pseudomonadati</taxon>
        <taxon>Pseudomonadota</taxon>
        <taxon>Gammaproteobacteria</taxon>
        <taxon>Chromatiales</taxon>
        <taxon>Chromatiaceae</taxon>
        <taxon>Thiodictyon</taxon>
    </lineage>
</organism>
<evidence type="ECO:0000313" key="3">
    <source>
        <dbReference type="Proteomes" id="UP000232638"/>
    </source>
</evidence>
<reference evidence="2 3" key="1">
    <citation type="submission" date="2017-03" db="EMBL/GenBank/DDBJ databases">
        <title>Complete genome sequence of Candidatus 'Thiodictyon syntrophicum' sp. nov. strain Cad16T, a photolithoautotroph purple sulfur bacterium isolated from an alpine meromictic lake.</title>
        <authorList>
            <person name="Luedin S.M."/>
            <person name="Pothier J.F."/>
            <person name="Danza F."/>
            <person name="Storelli N."/>
            <person name="Wittwer M."/>
            <person name="Tonolla M."/>
        </authorList>
    </citation>
    <scope>NUCLEOTIDE SEQUENCE [LARGE SCALE GENOMIC DNA]</scope>
    <source>
        <strain evidence="2 3">Cad16T</strain>
        <plasmid evidence="3">Plasmid pts417</plasmid>
    </source>
</reference>
<accession>A0A2K8UHM7</accession>
<gene>
    <name evidence="2" type="ORF">THSYN_29300</name>
</gene>
<sequence length="76" mass="8286">MARKAPHRLIQRGGLSDLAGLQNMDDGEFLGALLGMSKVPADDPRRSEWKRAGDALLAERAQSKKKNGRQKESGAQ</sequence>
<name>A0A2K8UHM7_9GAMM</name>
<feature type="compositionally biased region" description="Basic and acidic residues" evidence="1">
    <location>
        <begin position="40"/>
        <end position="53"/>
    </location>
</feature>
<protein>
    <recommendedName>
        <fullName evidence="4">Conjugal transfer protein TraD</fullName>
    </recommendedName>
</protein>
<dbReference type="RefSeq" id="WP_100922692.1">
    <property type="nucleotide sequence ID" value="NZ_CP020371.1"/>
</dbReference>
<keyword evidence="3" id="KW-1185">Reference proteome</keyword>